<dbReference type="Proteomes" id="UP000237105">
    <property type="component" value="Unassembled WGS sequence"/>
</dbReference>
<feature type="non-terminal residue" evidence="2">
    <location>
        <position position="1"/>
    </location>
</feature>
<evidence type="ECO:0000313" key="2">
    <source>
        <dbReference type="EMBL" id="PON38046.1"/>
    </source>
</evidence>
<comment type="caution">
    <text evidence="2">The sequence shown here is derived from an EMBL/GenBank/DDBJ whole genome shotgun (WGS) entry which is preliminary data.</text>
</comment>
<dbReference type="AlphaFoldDB" id="A0A2P5ANA9"/>
<evidence type="ECO:0000256" key="1">
    <source>
        <dbReference type="SAM" id="MobiDB-lite"/>
    </source>
</evidence>
<evidence type="ECO:0000313" key="3">
    <source>
        <dbReference type="Proteomes" id="UP000237105"/>
    </source>
</evidence>
<dbReference type="EMBL" id="JXTB01000507">
    <property type="protein sequence ID" value="PON38046.1"/>
    <property type="molecule type" value="Genomic_DNA"/>
</dbReference>
<feature type="region of interest" description="Disordered" evidence="1">
    <location>
        <begin position="81"/>
        <end position="105"/>
    </location>
</feature>
<proteinExistence type="predicted"/>
<keyword evidence="3" id="KW-1185">Reference proteome</keyword>
<reference evidence="3" key="1">
    <citation type="submission" date="2016-06" db="EMBL/GenBank/DDBJ databases">
        <title>Parallel loss of symbiosis genes in relatives of nitrogen-fixing non-legume Parasponia.</title>
        <authorList>
            <person name="Van Velzen R."/>
            <person name="Holmer R."/>
            <person name="Bu F."/>
            <person name="Rutten L."/>
            <person name="Van Zeijl A."/>
            <person name="Liu W."/>
            <person name="Santuari L."/>
            <person name="Cao Q."/>
            <person name="Sharma T."/>
            <person name="Shen D."/>
            <person name="Roswanjaya Y."/>
            <person name="Wardhani T."/>
            <person name="Kalhor M.S."/>
            <person name="Jansen J."/>
            <person name="Van den Hoogen J."/>
            <person name="Gungor B."/>
            <person name="Hartog M."/>
            <person name="Hontelez J."/>
            <person name="Verver J."/>
            <person name="Yang W.-C."/>
            <person name="Schijlen E."/>
            <person name="Repin R."/>
            <person name="Schilthuizen M."/>
            <person name="Schranz E."/>
            <person name="Heidstra R."/>
            <person name="Miyata K."/>
            <person name="Fedorova E."/>
            <person name="Kohlen W."/>
            <person name="Bisseling T."/>
            <person name="Smit S."/>
            <person name="Geurts R."/>
        </authorList>
    </citation>
    <scope>NUCLEOTIDE SEQUENCE [LARGE SCALE GENOMIC DNA]</scope>
    <source>
        <strain evidence="3">cv. WU1-14</strain>
    </source>
</reference>
<gene>
    <name evidence="2" type="ORF">PanWU01x14_315480</name>
</gene>
<dbReference type="OrthoDB" id="10489213at2759"/>
<name>A0A2P5ANA9_PARAD</name>
<accession>A0A2P5ANA9</accession>
<organism evidence="2 3">
    <name type="scientific">Parasponia andersonii</name>
    <name type="common">Sponia andersonii</name>
    <dbReference type="NCBI Taxonomy" id="3476"/>
    <lineage>
        <taxon>Eukaryota</taxon>
        <taxon>Viridiplantae</taxon>
        <taxon>Streptophyta</taxon>
        <taxon>Embryophyta</taxon>
        <taxon>Tracheophyta</taxon>
        <taxon>Spermatophyta</taxon>
        <taxon>Magnoliopsida</taxon>
        <taxon>eudicotyledons</taxon>
        <taxon>Gunneridae</taxon>
        <taxon>Pentapetalae</taxon>
        <taxon>rosids</taxon>
        <taxon>fabids</taxon>
        <taxon>Rosales</taxon>
        <taxon>Cannabaceae</taxon>
        <taxon>Parasponia</taxon>
    </lineage>
</organism>
<protein>
    <submittedName>
        <fullName evidence="2">Uncharacterized protein</fullName>
    </submittedName>
</protein>
<sequence length="105" mass="11674">SPSTKTTKFLPMKLTAIPPASRPDVPPRDVCWRTTKRCRQLPPSYELRRRSLGCPKVTPLSAIFSEMMVVSCRSSSPLVGMNSTHPLRQSTSSFMAKNNSGEHLN</sequence>